<organism evidence="3 4">
    <name type="scientific">Streptomyces cavernicola</name>
    <dbReference type="NCBI Taxonomy" id="3043613"/>
    <lineage>
        <taxon>Bacteria</taxon>
        <taxon>Bacillati</taxon>
        <taxon>Actinomycetota</taxon>
        <taxon>Actinomycetes</taxon>
        <taxon>Kitasatosporales</taxon>
        <taxon>Streptomycetaceae</taxon>
        <taxon>Streptomyces</taxon>
    </lineage>
</organism>
<keyword evidence="1" id="KW-0812">Transmembrane</keyword>
<gene>
    <name evidence="3" type="ORF">QIS96_31610</name>
</gene>
<comment type="caution">
    <text evidence="3">The sequence shown here is derived from an EMBL/GenBank/DDBJ whole genome shotgun (WGS) entry which is preliminary data.</text>
</comment>
<dbReference type="RefSeq" id="WP_282546263.1">
    <property type="nucleotide sequence ID" value="NZ_JASCIQ010000044.1"/>
</dbReference>
<dbReference type="EMBL" id="JASCIQ010000044">
    <property type="protein sequence ID" value="MDI3408354.1"/>
    <property type="molecule type" value="Genomic_DNA"/>
</dbReference>
<name>A0ABT6SKH2_9ACTN</name>
<evidence type="ECO:0000256" key="1">
    <source>
        <dbReference type="SAM" id="Phobius"/>
    </source>
</evidence>
<feature type="transmembrane region" description="Helical" evidence="1">
    <location>
        <begin position="12"/>
        <end position="35"/>
    </location>
</feature>
<keyword evidence="1" id="KW-0472">Membrane</keyword>
<keyword evidence="1" id="KW-1133">Transmembrane helix</keyword>
<sequence length="118" mass="12439">MNSDAGIGTLEFLVLAPILLIVLCAALQMGMWYLADSAAATAARKGAETGSSYQSTPAAGAERAESWLADISIVRNPHVSTTGSTSQTVRITVDAEAMNFLPFLDFSISRSAEDVVEQ</sequence>
<evidence type="ECO:0000259" key="2">
    <source>
        <dbReference type="Pfam" id="PF07811"/>
    </source>
</evidence>
<dbReference type="InterPro" id="IPR012495">
    <property type="entry name" value="TadE-like_dom"/>
</dbReference>
<reference evidence="3 4" key="1">
    <citation type="submission" date="2023-05" db="EMBL/GenBank/DDBJ databases">
        <title>Draft genome sequence of Streptomyces sp. B-S-A6 isolated from a cave soil in Thailand.</title>
        <authorList>
            <person name="Chamroensaksri N."/>
            <person name="Muangham S."/>
        </authorList>
    </citation>
    <scope>NUCLEOTIDE SEQUENCE [LARGE SCALE GENOMIC DNA]</scope>
    <source>
        <strain evidence="3 4">B-S-A6</strain>
    </source>
</reference>
<evidence type="ECO:0000313" key="3">
    <source>
        <dbReference type="EMBL" id="MDI3408354.1"/>
    </source>
</evidence>
<evidence type="ECO:0000313" key="4">
    <source>
        <dbReference type="Proteomes" id="UP001223978"/>
    </source>
</evidence>
<feature type="domain" description="TadE-like" evidence="2">
    <location>
        <begin position="6"/>
        <end position="47"/>
    </location>
</feature>
<dbReference type="Pfam" id="PF07811">
    <property type="entry name" value="TadE"/>
    <property type="match status" value="1"/>
</dbReference>
<dbReference type="Proteomes" id="UP001223978">
    <property type="component" value="Unassembled WGS sequence"/>
</dbReference>
<protein>
    <submittedName>
        <fullName evidence="3">TadE/TadG family type IV pilus assembly protein</fullName>
    </submittedName>
</protein>
<accession>A0ABT6SKH2</accession>
<keyword evidence="4" id="KW-1185">Reference proteome</keyword>
<proteinExistence type="predicted"/>